<name>A0A517ZMK2_9PLAN</name>
<dbReference type="KEGG" id="sdyn:Mal52_21530"/>
<dbReference type="SUPFAM" id="SSF143631">
    <property type="entry name" value="ApbE-like"/>
    <property type="match status" value="1"/>
</dbReference>
<dbReference type="PANTHER" id="PTHR30040:SF2">
    <property type="entry name" value="FAD:PROTEIN FMN TRANSFERASE"/>
    <property type="match status" value="1"/>
</dbReference>
<evidence type="ECO:0000256" key="9">
    <source>
        <dbReference type="ARBA" id="ARBA00031306"/>
    </source>
</evidence>
<gene>
    <name evidence="11" type="primary">apbE_3</name>
    <name evidence="11" type="ORF">Mal52_21530</name>
</gene>
<dbReference type="GO" id="GO:0016740">
    <property type="term" value="F:transferase activity"/>
    <property type="evidence" value="ECO:0007669"/>
    <property type="project" value="UniProtKB-KW"/>
</dbReference>
<keyword evidence="11" id="KW-0449">Lipoprotein</keyword>
<evidence type="ECO:0000256" key="1">
    <source>
        <dbReference type="ARBA" id="ARBA00001946"/>
    </source>
</evidence>
<evidence type="ECO:0000313" key="11">
    <source>
        <dbReference type="EMBL" id="QDU43677.1"/>
    </source>
</evidence>
<reference evidence="11 12" key="1">
    <citation type="submission" date="2019-02" db="EMBL/GenBank/DDBJ databases">
        <title>Deep-cultivation of Planctomycetes and their phenomic and genomic characterization uncovers novel biology.</title>
        <authorList>
            <person name="Wiegand S."/>
            <person name="Jogler M."/>
            <person name="Boedeker C."/>
            <person name="Pinto D."/>
            <person name="Vollmers J."/>
            <person name="Rivas-Marin E."/>
            <person name="Kohn T."/>
            <person name="Peeters S.H."/>
            <person name="Heuer A."/>
            <person name="Rast P."/>
            <person name="Oberbeckmann S."/>
            <person name="Bunk B."/>
            <person name="Jeske O."/>
            <person name="Meyerdierks A."/>
            <person name="Storesund J.E."/>
            <person name="Kallscheuer N."/>
            <person name="Luecker S."/>
            <person name="Lage O.M."/>
            <person name="Pohl T."/>
            <person name="Merkel B.J."/>
            <person name="Hornburger P."/>
            <person name="Mueller R.-W."/>
            <person name="Bruemmer F."/>
            <person name="Labrenz M."/>
            <person name="Spormann A.M."/>
            <person name="Op den Camp H."/>
            <person name="Overmann J."/>
            <person name="Amann R."/>
            <person name="Jetten M.S.M."/>
            <person name="Mascher T."/>
            <person name="Medema M.H."/>
            <person name="Devos D.P."/>
            <person name="Kaster A.-K."/>
            <person name="Ovreas L."/>
            <person name="Rohde M."/>
            <person name="Galperin M.Y."/>
            <person name="Jogler C."/>
        </authorList>
    </citation>
    <scope>NUCLEOTIDE SEQUENCE [LARGE SCALE GENOMIC DNA]</scope>
    <source>
        <strain evidence="11 12">Mal52</strain>
    </source>
</reference>
<dbReference type="PANTHER" id="PTHR30040">
    <property type="entry name" value="THIAMINE BIOSYNTHESIS LIPOPROTEIN APBE"/>
    <property type="match status" value="1"/>
</dbReference>
<keyword evidence="7" id="KW-0274">FAD</keyword>
<dbReference type="AlphaFoldDB" id="A0A517ZMK2"/>
<evidence type="ECO:0000256" key="2">
    <source>
        <dbReference type="ARBA" id="ARBA00011955"/>
    </source>
</evidence>
<keyword evidence="5" id="KW-0808">Transferase</keyword>
<evidence type="ECO:0000256" key="6">
    <source>
        <dbReference type="ARBA" id="ARBA00022723"/>
    </source>
</evidence>
<dbReference type="Proteomes" id="UP000319383">
    <property type="component" value="Chromosome"/>
</dbReference>
<sequence length="366" mass="39577">MSDEAAGSSRRDFLTGRAVQRSVEQVGERIADELVDAAARQAPVASETVQLGKQAMACDFDVILNPGQPGAIRPASDALDVIDLLEDQMSVYRDHSELSQLNRRAADEPVEVEAELYALLRRAETISRQTEGGFDPTAGPIVDLWRRCKAAGRAPTEAEVQVALDIVGLQYVRFDDEQRTVRFSKPGVELNLNSIGKGYALDKAAEVLTENGVDDWLFHGGHSSLLARGSHGGLGGWPVGIRNPLFPDQRLGTILLKDCGMSSSGSGVQYFRHRGKRYGHILDPRSGWPVESMLSVTVLAPTAALADALSTAFFVVGLEKAAQYCHNETGVSALLIPPPAHGRRLEPVNIGMDDDILFLTPEDNPA</sequence>
<evidence type="ECO:0000313" key="12">
    <source>
        <dbReference type="Proteomes" id="UP000319383"/>
    </source>
</evidence>
<evidence type="ECO:0000256" key="5">
    <source>
        <dbReference type="ARBA" id="ARBA00022679"/>
    </source>
</evidence>
<keyword evidence="12" id="KW-1185">Reference proteome</keyword>
<dbReference type="GO" id="GO:0046872">
    <property type="term" value="F:metal ion binding"/>
    <property type="evidence" value="ECO:0007669"/>
    <property type="project" value="UniProtKB-KW"/>
</dbReference>
<evidence type="ECO:0000256" key="10">
    <source>
        <dbReference type="ARBA" id="ARBA00048540"/>
    </source>
</evidence>
<evidence type="ECO:0000256" key="3">
    <source>
        <dbReference type="ARBA" id="ARBA00016337"/>
    </source>
</evidence>
<keyword evidence="8" id="KW-0460">Magnesium</keyword>
<evidence type="ECO:0000256" key="7">
    <source>
        <dbReference type="ARBA" id="ARBA00022827"/>
    </source>
</evidence>
<dbReference type="InterPro" id="IPR003374">
    <property type="entry name" value="ApbE-like_sf"/>
</dbReference>
<dbReference type="RefSeq" id="WP_145375904.1">
    <property type="nucleotide sequence ID" value="NZ_CP036276.1"/>
</dbReference>
<dbReference type="EC" id="2.7.1.180" evidence="2"/>
<dbReference type="Gene3D" id="3.10.520.10">
    <property type="entry name" value="ApbE-like domains"/>
    <property type="match status" value="1"/>
</dbReference>
<protein>
    <recommendedName>
        <fullName evidence="3">FAD:protein FMN transferase</fullName>
        <ecNumber evidence="2">2.7.1.180</ecNumber>
    </recommendedName>
    <alternativeName>
        <fullName evidence="9">Flavin transferase</fullName>
    </alternativeName>
</protein>
<dbReference type="InterPro" id="IPR024932">
    <property type="entry name" value="ApbE"/>
</dbReference>
<proteinExistence type="predicted"/>
<keyword evidence="4" id="KW-0285">Flavoprotein</keyword>
<accession>A0A517ZMK2</accession>
<dbReference type="EMBL" id="CP036276">
    <property type="protein sequence ID" value="QDU43677.1"/>
    <property type="molecule type" value="Genomic_DNA"/>
</dbReference>
<dbReference type="Pfam" id="PF02424">
    <property type="entry name" value="ApbE"/>
    <property type="match status" value="1"/>
</dbReference>
<keyword evidence="6" id="KW-0479">Metal-binding</keyword>
<evidence type="ECO:0000256" key="8">
    <source>
        <dbReference type="ARBA" id="ARBA00022842"/>
    </source>
</evidence>
<comment type="catalytic activity">
    <reaction evidence="10">
        <text>L-threonyl-[protein] + FAD = FMN-L-threonyl-[protein] + AMP + H(+)</text>
        <dbReference type="Rhea" id="RHEA:36847"/>
        <dbReference type="Rhea" id="RHEA-COMP:11060"/>
        <dbReference type="Rhea" id="RHEA-COMP:11061"/>
        <dbReference type="ChEBI" id="CHEBI:15378"/>
        <dbReference type="ChEBI" id="CHEBI:30013"/>
        <dbReference type="ChEBI" id="CHEBI:57692"/>
        <dbReference type="ChEBI" id="CHEBI:74257"/>
        <dbReference type="ChEBI" id="CHEBI:456215"/>
        <dbReference type="EC" id="2.7.1.180"/>
    </reaction>
</comment>
<evidence type="ECO:0000256" key="4">
    <source>
        <dbReference type="ARBA" id="ARBA00022630"/>
    </source>
</evidence>
<organism evidence="11 12">
    <name type="scientific">Symmachiella dynata</name>
    <dbReference type="NCBI Taxonomy" id="2527995"/>
    <lineage>
        <taxon>Bacteria</taxon>
        <taxon>Pseudomonadati</taxon>
        <taxon>Planctomycetota</taxon>
        <taxon>Planctomycetia</taxon>
        <taxon>Planctomycetales</taxon>
        <taxon>Planctomycetaceae</taxon>
        <taxon>Symmachiella</taxon>
    </lineage>
</organism>
<comment type="cofactor">
    <cofactor evidence="1">
        <name>Mg(2+)</name>
        <dbReference type="ChEBI" id="CHEBI:18420"/>
    </cofactor>
</comment>